<dbReference type="AlphaFoldDB" id="A0A8F5GDT1"/>
<dbReference type="Gene3D" id="3.90.1600.10">
    <property type="entry name" value="Palm domain of DNA polymerase"/>
    <property type="match status" value="1"/>
</dbReference>
<keyword evidence="5" id="KW-0235">DNA replication</keyword>
<reference evidence="10" key="1">
    <citation type="submission" date="2021-06" db="EMBL/GenBank/DDBJ databases">
        <title>Characterization of the complete mitochondrial genome of Leucoagaricus naucinus.</title>
        <authorList>
            <person name="Li Q."/>
        </authorList>
    </citation>
    <scope>NUCLEOTIDE SEQUENCE</scope>
</reference>
<proteinExistence type="inferred from homology"/>
<dbReference type="PANTHER" id="PTHR33568">
    <property type="entry name" value="DNA POLYMERASE"/>
    <property type="match status" value="1"/>
</dbReference>
<comment type="catalytic activity">
    <reaction evidence="8">
        <text>DNA(n) + a 2'-deoxyribonucleoside 5'-triphosphate = DNA(n+1) + diphosphate</text>
        <dbReference type="Rhea" id="RHEA:22508"/>
        <dbReference type="Rhea" id="RHEA-COMP:17339"/>
        <dbReference type="Rhea" id="RHEA-COMP:17340"/>
        <dbReference type="ChEBI" id="CHEBI:33019"/>
        <dbReference type="ChEBI" id="CHEBI:61560"/>
        <dbReference type="ChEBI" id="CHEBI:173112"/>
        <dbReference type="EC" id="2.7.7.7"/>
    </reaction>
</comment>
<keyword evidence="4" id="KW-0548">Nucleotidyltransferase</keyword>
<dbReference type="EMBL" id="MZ352929">
    <property type="protein sequence ID" value="QXM15421.1"/>
    <property type="molecule type" value="Genomic_DNA"/>
</dbReference>
<keyword evidence="7" id="KW-0238">DNA-binding</keyword>
<protein>
    <recommendedName>
        <fullName evidence="2">DNA-directed DNA polymerase</fullName>
        <ecNumber evidence="2">2.7.7.7</ecNumber>
    </recommendedName>
</protein>
<dbReference type="Gene3D" id="3.30.1770.10">
    <property type="entry name" value="TPR 1 domain of DNA polymerase"/>
    <property type="match status" value="1"/>
</dbReference>
<gene>
    <name evidence="10" type="primary">orf283</name>
</gene>
<dbReference type="GO" id="GO:0003887">
    <property type="term" value="F:DNA-directed DNA polymerase activity"/>
    <property type="evidence" value="ECO:0007669"/>
    <property type="project" value="UniProtKB-KW"/>
</dbReference>
<dbReference type="InterPro" id="IPR017964">
    <property type="entry name" value="DNA-dir_DNA_pol_B_CS"/>
</dbReference>
<dbReference type="Pfam" id="PF03175">
    <property type="entry name" value="DNA_pol_B_2"/>
    <property type="match status" value="1"/>
</dbReference>
<keyword evidence="6" id="KW-0239">DNA-directed DNA polymerase</keyword>
<dbReference type="GO" id="GO:0000166">
    <property type="term" value="F:nucleotide binding"/>
    <property type="evidence" value="ECO:0007669"/>
    <property type="project" value="InterPro"/>
</dbReference>
<evidence type="ECO:0000256" key="5">
    <source>
        <dbReference type="ARBA" id="ARBA00022705"/>
    </source>
</evidence>
<dbReference type="PROSITE" id="PS00116">
    <property type="entry name" value="DNA_POLYMERASE_B"/>
    <property type="match status" value="1"/>
</dbReference>
<dbReference type="GO" id="GO:0006260">
    <property type="term" value="P:DNA replication"/>
    <property type="evidence" value="ECO:0007669"/>
    <property type="project" value="UniProtKB-KW"/>
</dbReference>
<evidence type="ECO:0000259" key="9">
    <source>
        <dbReference type="Pfam" id="PF03175"/>
    </source>
</evidence>
<dbReference type="GO" id="GO:0003677">
    <property type="term" value="F:DNA binding"/>
    <property type="evidence" value="ECO:0007669"/>
    <property type="project" value="UniProtKB-KW"/>
</dbReference>
<evidence type="ECO:0000256" key="3">
    <source>
        <dbReference type="ARBA" id="ARBA00022679"/>
    </source>
</evidence>
<evidence type="ECO:0000313" key="10">
    <source>
        <dbReference type="EMBL" id="QXM15421.1"/>
    </source>
</evidence>
<geneLocation type="mitochondrion" evidence="10"/>
<dbReference type="InterPro" id="IPR043502">
    <property type="entry name" value="DNA/RNA_pol_sf"/>
</dbReference>
<dbReference type="Gene3D" id="4.10.80.20">
    <property type="entry name" value="DNA polymerase, domain 5"/>
    <property type="match status" value="1"/>
</dbReference>
<evidence type="ECO:0000256" key="8">
    <source>
        <dbReference type="ARBA" id="ARBA00049244"/>
    </source>
</evidence>
<evidence type="ECO:0000256" key="6">
    <source>
        <dbReference type="ARBA" id="ARBA00022932"/>
    </source>
</evidence>
<evidence type="ECO:0000256" key="2">
    <source>
        <dbReference type="ARBA" id="ARBA00012417"/>
    </source>
</evidence>
<evidence type="ECO:0000256" key="1">
    <source>
        <dbReference type="ARBA" id="ARBA00005755"/>
    </source>
</evidence>
<dbReference type="InterPro" id="IPR004868">
    <property type="entry name" value="DNA-dir_DNA_pol_B_mt/vir"/>
</dbReference>
<dbReference type="PANTHER" id="PTHR33568:SF3">
    <property type="entry name" value="DNA-DIRECTED DNA POLYMERASE"/>
    <property type="match status" value="1"/>
</dbReference>
<dbReference type="EC" id="2.7.7.7" evidence="2"/>
<accession>A0A8F5GDT1</accession>
<dbReference type="SUPFAM" id="SSF56672">
    <property type="entry name" value="DNA/RNA polymerases"/>
    <property type="match status" value="1"/>
</dbReference>
<comment type="similarity">
    <text evidence="1">Belongs to the DNA polymerase type-B family.</text>
</comment>
<feature type="domain" description="DNA-directed DNA polymerase family B mitochondria/virus" evidence="9">
    <location>
        <begin position="1"/>
        <end position="212"/>
    </location>
</feature>
<keyword evidence="10" id="KW-0496">Mitochondrion</keyword>
<sequence>MKNYPMPVGKPTYFEGDIRKYQPEAFGFFYCKITTPEYLEHPILQTHIKTKGGNRTVAALGSYTDMLFSAEMDNAMKLGYKFEILWGYTFKKAYIFKDFIDKLYNMRSKYPKNDPLNYIPKIIKNSLYGRMGMNDNFTSSEIVDKKYYVNFEKNNLERIIDLIPLDESYLIEVKAIETATMINAARETHNINISIASAISSYARIFLSQFKNNPKLKLFYTDTDSIYTNLNPNQMNKLYPGIISSIDLGKLKLENISAKAIFLAPKCYYLQNIDGPEILKLKV</sequence>
<dbReference type="InterPro" id="IPR023211">
    <property type="entry name" value="DNA_pol_palm_dom_sf"/>
</dbReference>
<evidence type="ECO:0000256" key="7">
    <source>
        <dbReference type="ARBA" id="ARBA00023125"/>
    </source>
</evidence>
<dbReference type="Gene3D" id="1.10.287.690">
    <property type="entry name" value="Helix hairpin bin"/>
    <property type="match status" value="1"/>
</dbReference>
<keyword evidence="3" id="KW-0808">Transferase</keyword>
<organism evidence="10">
    <name type="scientific">Leucoagaricus naucinus</name>
    <dbReference type="NCBI Taxonomy" id="34434"/>
    <lineage>
        <taxon>Eukaryota</taxon>
        <taxon>Fungi</taxon>
        <taxon>Dikarya</taxon>
        <taxon>Basidiomycota</taxon>
        <taxon>Agaricomycotina</taxon>
        <taxon>Agaricomycetes</taxon>
        <taxon>Agaricomycetidae</taxon>
        <taxon>Agaricales</taxon>
        <taxon>Agaricineae</taxon>
        <taxon>Agaricaceae</taxon>
        <taxon>Leucoagaricus</taxon>
    </lineage>
</organism>
<name>A0A8F5GDT1_9AGAR</name>
<evidence type="ECO:0000256" key="4">
    <source>
        <dbReference type="ARBA" id="ARBA00022695"/>
    </source>
</evidence>